<keyword evidence="1" id="KW-1133">Transmembrane helix</keyword>
<accession>A0A975B1K0</accession>
<evidence type="ECO:0000256" key="1">
    <source>
        <dbReference type="SAM" id="Phobius"/>
    </source>
</evidence>
<dbReference type="RefSeq" id="WP_207561239.1">
    <property type="nucleotide sequence ID" value="NZ_CP046072.1"/>
</dbReference>
<evidence type="ECO:0000313" key="3">
    <source>
        <dbReference type="Proteomes" id="UP000671852"/>
    </source>
</evidence>
<dbReference type="AlphaFoldDB" id="A0A975B1K0"/>
<feature type="transmembrane region" description="Helical" evidence="1">
    <location>
        <begin position="294"/>
        <end position="311"/>
    </location>
</feature>
<proteinExistence type="predicted"/>
<reference evidence="2" key="1">
    <citation type="submission" date="2019-11" db="EMBL/GenBank/DDBJ databases">
        <authorList>
            <person name="Kojima H."/>
        </authorList>
    </citation>
    <scope>NUCLEOTIDE SEQUENCE</scope>
    <source>
        <strain evidence="2">H1576</strain>
    </source>
</reference>
<reference evidence="2" key="2">
    <citation type="submission" date="2021-04" db="EMBL/GenBank/DDBJ databases">
        <title>Isolation and characterization of a novel species of the genus Sulfurimonas.</title>
        <authorList>
            <person name="Fukui M."/>
        </authorList>
    </citation>
    <scope>NUCLEOTIDE SEQUENCE</scope>
    <source>
        <strain evidence="2">H1576</strain>
    </source>
</reference>
<name>A0A975B1K0_9BACT</name>
<evidence type="ECO:0008006" key="4">
    <source>
        <dbReference type="Google" id="ProtNLM"/>
    </source>
</evidence>
<keyword evidence="1" id="KW-0812">Transmembrane</keyword>
<gene>
    <name evidence="2" type="ORF">GJV85_09990</name>
</gene>
<dbReference type="Proteomes" id="UP000671852">
    <property type="component" value="Chromosome"/>
</dbReference>
<organism evidence="2 3">
    <name type="scientific">Sulfurimonas aquatica</name>
    <dbReference type="NCBI Taxonomy" id="2672570"/>
    <lineage>
        <taxon>Bacteria</taxon>
        <taxon>Pseudomonadati</taxon>
        <taxon>Campylobacterota</taxon>
        <taxon>Epsilonproteobacteria</taxon>
        <taxon>Campylobacterales</taxon>
        <taxon>Sulfurimonadaceae</taxon>
        <taxon>Sulfurimonas</taxon>
    </lineage>
</organism>
<dbReference type="KEGG" id="saqt:GJV85_09990"/>
<evidence type="ECO:0000313" key="2">
    <source>
        <dbReference type="EMBL" id="QSZ42423.1"/>
    </source>
</evidence>
<dbReference type="EMBL" id="CP046072">
    <property type="protein sequence ID" value="QSZ42423.1"/>
    <property type="molecule type" value="Genomic_DNA"/>
</dbReference>
<keyword evidence="1" id="KW-0472">Membrane</keyword>
<sequence>MNNTLGRYIILFTLLFLTLDANNKLATFDLISNKYTPYIKEAVEIKLTTQQVDRELNMFYFLKPKESSEYHIVLLNKKAEEPEYHYKKAEYIYLLFPLKSGEIKVEFDFTIKVASDEAVAQVFQGSRDNVKWIETIDTKVNLTPITLHVKELKKEVDLVGDFTITSELKNSSIHSYESANIVYTLNGVGYHNFSTTPINSIENVELFSDITKHYDKATSQGYDIHRDFNYALVSANSFIVPSQKIECYSPKKDTYYTLSTQEYKVDVKQMGISTLVDEVDHPKNSNDYRYLLDYLIYISIFIAGFISAKLIPSNFTYYNDEFKDIKDSKNAKELLYLLLHKYYKQEFKDQYEILNDIVYNKKNKSEYKKVKQEVLKRLKK</sequence>
<keyword evidence="3" id="KW-1185">Reference proteome</keyword>
<protein>
    <recommendedName>
        <fullName evidence="4">Protein BatD</fullName>
    </recommendedName>
</protein>